<dbReference type="InterPro" id="IPR006045">
    <property type="entry name" value="Cupin_1"/>
</dbReference>
<comment type="subunit">
    <text evidence="3">Hexamer; each subunit is composed of an acidic and a basic chain derived from a single precursor and linked by a disulfide bond.</text>
</comment>
<dbReference type="Proteomes" id="UP000006038">
    <property type="component" value="Unassembled WGS sequence"/>
</dbReference>
<feature type="chain" id="PRO_5003773368" description="Cupin type-1 domain-containing protein" evidence="8">
    <location>
        <begin position="24"/>
        <end position="504"/>
    </location>
</feature>
<comment type="function">
    <text evidence="1">Seed storage protein.</text>
</comment>
<evidence type="ECO:0000313" key="11">
    <source>
        <dbReference type="Proteomes" id="UP000006038"/>
    </source>
</evidence>
<proteinExistence type="inferred from homology"/>
<dbReference type="InterPro" id="IPR014710">
    <property type="entry name" value="RmlC-like_jellyroll"/>
</dbReference>
<dbReference type="PANTHER" id="PTHR31189">
    <property type="entry name" value="OS03G0336100 PROTEIN-RELATED"/>
    <property type="match status" value="1"/>
</dbReference>
<dbReference type="Pfam" id="PF00190">
    <property type="entry name" value="Cupin_1"/>
    <property type="match status" value="2"/>
</dbReference>
<gene>
    <name evidence="10" type="primary">LOC102722278</name>
</gene>
<dbReference type="CDD" id="cd02243">
    <property type="entry name" value="cupin_11S_legumin_C"/>
    <property type="match status" value="1"/>
</dbReference>
<feature type="region of interest" description="Disordered" evidence="7">
    <location>
        <begin position="282"/>
        <end position="307"/>
    </location>
</feature>
<feature type="domain" description="Cupin type-1" evidence="9">
    <location>
        <begin position="328"/>
        <end position="477"/>
    </location>
</feature>
<dbReference type="InterPro" id="IPR050253">
    <property type="entry name" value="Seed_Storage-Functional"/>
</dbReference>
<dbReference type="AlphaFoldDB" id="J3LCJ5"/>
<evidence type="ECO:0000256" key="4">
    <source>
        <dbReference type="ARBA" id="ARBA00022761"/>
    </source>
</evidence>
<dbReference type="STRING" id="4533.J3LCJ5"/>
<dbReference type="InterPro" id="IPR011051">
    <property type="entry name" value="RmlC_Cupin_sf"/>
</dbReference>
<dbReference type="Gramene" id="OB02G23620.1">
    <property type="protein sequence ID" value="OB02G23620.1"/>
    <property type="gene ID" value="OB02G23620"/>
</dbReference>
<evidence type="ECO:0000256" key="2">
    <source>
        <dbReference type="ARBA" id="ARBA00007178"/>
    </source>
</evidence>
<comment type="similarity">
    <text evidence="2">Belongs to the 11S seed storage protein (globulins) family.</text>
</comment>
<dbReference type="EnsemblPlants" id="OB02G23620.1">
    <property type="protein sequence ID" value="OB02G23620.1"/>
    <property type="gene ID" value="OB02G23620"/>
</dbReference>
<dbReference type="Gene3D" id="2.60.120.10">
    <property type="entry name" value="Jelly Rolls"/>
    <property type="match status" value="2"/>
</dbReference>
<keyword evidence="5" id="KW-0708">Seed storage protein</keyword>
<dbReference type="InterPro" id="IPR006044">
    <property type="entry name" value="11S_seedstore_pln"/>
</dbReference>
<accession>J3LCJ5</accession>
<dbReference type="HOGENOM" id="CLU_026341_2_0_1"/>
<dbReference type="RefSeq" id="XP_006648611.1">
    <property type="nucleotide sequence ID" value="XM_006648548.1"/>
</dbReference>
<evidence type="ECO:0000256" key="8">
    <source>
        <dbReference type="SAM" id="SignalP"/>
    </source>
</evidence>
<evidence type="ECO:0000256" key="6">
    <source>
        <dbReference type="ARBA" id="ARBA00023157"/>
    </source>
</evidence>
<evidence type="ECO:0000313" key="10">
    <source>
        <dbReference type="EnsemblPlants" id="OB02G23620.1"/>
    </source>
</evidence>
<evidence type="ECO:0000256" key="7">
    <source>
        <dbReference type="SAM" id="MobiDB-lite"/>
    </source>
</evidence>
<feature type="compositionally biased region" description="Low complexity" evidence="7">
    <location>
        <begin position="292"/>
        <end position="302"/>
    </location>
</feature>
<organism evidence="10">
    <name type="scientific">Oryza brachyantha</name>
    <name type="common">malo sina</name>
    <dbReference type="NCBI Taxonomy" id="4533"/>
    <lineage>
        <taxon>Eukaryota</taxon>
        <taxon>Viridiplantae</taxon>
        <taxon>Streptophyta</taxon>
        <taxon>Embryophyta</taxon>
        <taxon>Tracheophyta</taxon>
        <taxon>Spermatophyta</taxon>
        <taxon>Magnoliopsida</taxon>
        <taxon>Liliopsida</taxon>
        <taxon>Poales</taxon>
        <taxon>Poaceae</taxon>
        <taxon>BOP clade</taxon>
        <taxon>Oryzoideae</taxon>
        <taxon>Oryzeae</taxon>
        <taxon>Oryzinae</taxon>
        <taxon>Oryza</taxon>
    </lineage>
</organism>
<dbReference type="KEGG" id="obr:102722278"/>
<dbReference type="GeneID" id="102722278"/>
<dbReference type="OMA" id="QQPTWSG"/>
<keyword evidence="11" id="KW-1185">Reference proteome</keyword>
<evidence type="ECO:0000256" key="3">
    <source>
        <dbReference type="ARBA" id="ARBA00011818"/>
    </source>
</evidence>
<protein>
    <recommendedName>
        <fullName evidence="9">Cupin type-1 domain-containing protein</fullName>
    </recommendedName>
</protein>
<dbReference type="PANTHER" id="PTHR31189:SF80">
    <property type="entry name" value="OS02G0456100 PROTEIN"/>
    <property type="match status" value="1"/>
</dbReference>
<evidence type="ECO:0000259" key="9">
    <source>
        <dbReference type="SMART" id="SM00835"/>
    </source>
</evidence>
<reference evidence="10" key="1">
    <citation type="submission" date="2013-04" db="UniProtKB">
        <authorList>
            <consortium name="EnsemblPlants"/>
        </authorList>
    </citation>
    <scope>IDENTIFICATION</scope>
</reference>
<feature type="signal peptide" evidence="8">
    <location>
        <begin position="1"/>
        <end position="23"/>
    </location>
</feature>
<evidence type="ECO:0000256" key="1">
    <source>
        <dbReference type="ARBA" id="ARBA00003839"/>
    </source>
</evidence>
<evidence type="ECO:0000256" key="5">
    <source>
        <dbReference type="ARBA" id="ARBA00023129"/>
    </source>
</evidence>
<dbReference type="GO" id="GO:0045735">
    <property type="term" value="F:nutrient reservoir activity"/>
    <property type="evidence" value="ECO:0007669"/>
    <property type="project" value="UniProtKB-KW"/>
</dbReference>
<dbReference type="SMART" id="SM00835">
    <property type="entry name" value="Cupin_1"/>
    <property type="match status" value="2"/>
</dbReference>
<keyword evidence="4" id="KW-0758">Storage protein</keyword>
<sequence>MVDMSIVVPVCLTIFLLSQVCIAQVSFDGSPLYSSRGFRGGSASQQQCRFEHLAALEVTHQEKSEAGSIEYYNTEARDEFRCARVSARRLVIESRGLVLPVYANAHKLLYIVQGRGVFGMALPGCPETFQSVRSAFEMATGDAESSTRKLRDEHQKIHQFRQGDVIAVPPGVAHWLYNNGDSPVVAFSVIDFGNNANQLDPKPREFFLAGKPWGWQQVQYSYQSEQQSKHQNIFAGFNPDLLAEALSVSRQTAMRLQELNDQRGAIIRVEQGLQLALDPSFQAEQEQEEQPQEYLSSQQQQPTWSQRSGACVQNNGLDEIMCAFKVSKNINSAQSTDIFNPRGGRITRANSQNFPVLNIIQMSATRTVLQNNALLTPHWTVNAHTVMYVTAGQGRIQVVDHRGRTVFDGELRQQQILLIPQNFAVAVKARHEGFSWVSFKTSHNAIDSQIAGKGSILRALPVDVLAKAYMLSREESRTLKYNRADETLVFAPRPEIQLYAESEK</sequence>
<feature type="domain" description="Cupin type-1" evidence="9">
    <location>
        <begin position="53"/>
        <end position="254"/>
    </location>
</feature>
<dbReference type="SUPFAM" id="SSF51182">
    <property type="entry name" value="RmlC-like cupins"/>
    <property type="match status" value="1"/>
</dbReference>
<dbReference type="OrthoDB" id="2016041at2759"/>
<dbReference type="FunFam" id="2.60.120.10:FF:000073">
    <property type="entry name" value="Glycinin G1"/>
    <property type="match status" value="1"/>
</dbReference>
<dbReference type="PRINTS" id="PR00439">
    <property type="entry name" value="11SGLOBULIN"/>
</dbReference>
<name>J3LCJ5_ORYBR</name>
<keyword evidence="6" id="KW-1015">Disulfide bond</keyword>
<keyword evidence="8" id="KW-0732">Signal</keyword>
<dbReference type="CDD" id="cd02242">
    <property type="entry name" value="cupin_11S_legumin_N"/>
    <property type="match status" value="1"/>
</dbReference>